<dbReference type="PRINTS" id="PR00738">
    <property type="entry name" value="GLHYDRLASE20"/>
</dbReference>
<proteinExistence type="inferred from homology"/>
<feature type="domain" description="Beta-hexosaminidase bacterial type N-terminal" evidence="8">
    <location>
        <begin position="64"/>
        <end position="157"/>
    </location>
</feature>
<dbReference type="CDD" id="cd06564">
    <property type="entry name" value="GH20_DspB_LnbB-like"/>
    <property type="match status" value="1"/>
</dbReference>
<accession>A0AAN6RAM1</accession>
<evidence type="ECO:0000256" key="5">
    <source>
        <dbReference type="ARBA" id="ARBA00023295"/>
    </source>
</evidence>
<dbReference type="SUPFAM" id="SSF51445">
    <property type="entry name" value="(Trans)glycosidases"/>
    <property type="match status" value="1"/>
</dbReference>
<evidence type="ECO:0000256" key="6">
    <source>
        <dbReference type="PIRSR" id="PIRSR625705-1"/>
    </source>
</evidence>
<dbReference type="Proteomes" id="UP001280581">
    <property type="component" value="Unassembled WGS sequence"/>
</dbReference>
<evidence type="ECO:0000259" key="7">
    <source>
        <dbReference type="Pfam" id="PF00728"/>
    </source>
</evidence>
<dbReference type="SUPFAM" id="SSF55545">
    <property type="entry name" value="beta-N-acetylhexosaminidase-like domain"/>
    <property type="match status" value="1"/>
</dbReference>
<dbReference type="GO" id="GO:0005975">
    <property type="term" value="P:carbohydrate metabolic process"/>
    <property type="evidence" value="ECO:0007669"/>
    <property type="project" value="InterPro"/>
</dbReference>
<organism evidence="9 10">
    <name type="scientific">Pseudopithomyces chartarum</name>
    <dbReference type="NCBI Taxonomy" id="1892770"/>
    <lineage>
        <taxon>Eukaryota</taxon>
        <taxon>Fungi</taxon>
        <taxon>Dikarya</taxon>
        <taxon>Ascomycota</taxon>
        <taxon>Pezizomycotina</taxon>
        <taxon>Dothideomycetes</taxon>
        <taxon>Pleosporomycetidae</taxon>
        <taxon>Pleosporales</taxon>
        <taxon>Massarineae</taxon>
        <taxon>Didymosphaeriaceae</taxon>
        <taxon>Pseudopithomyces</taxon>
    </lineage>
</organism>
<dbReference type="Pfam" id="PF00728">
    <property type="entry name" value="Glyco_hydro_20"/>
    <property type="match status" value="1"/>
</dbReference>
<dbReference type="InterPro" id="IPR025705">
    <property type="entry name" value="Beta_hexosaminidase_sua/sub"/>
</dbReference>
<dbReference type="InterPro" id="IPR015883">
    <property type="entry name" value="Glyco_hydro_20_cat"/>
</dbReference>
<dbReference type="PANTHER" id="PTHR43678">
    <property type="entry name" value="PUTATIVE (AFU_ORTHOLOGUE AFUA_2G00640)-RELATED"/>
    <property type="match status" value="1"/>
</dbReference>
<dbReference type="Gene3D" id="3.20.20.80">
    <property type="entry name" value="Glycosidases"/>
    <property type="match status" value="1"/>
</dbReference>
<feature type="active site" description="Proton donor" evidence="6">
    <location>
        <position position="328"/>
    </location>
</feature>
<keyword evidence="4" id="KW-0378">Hydrolase</keyword>
<dbReference type="EC" id="3.2.1.52" evidence="3"/>
<comment type="catalytic activity">
    <reaction evidence="1">
        <text>Hydrolysis of terminal non-reducing N-acetyl-D-hexosamine residues in N-acetyl-beta-D-hexosaminides.</text>
        <dbReference type="EC" id="3.2.1.52"/>
    </reaction>
</comment>
<comment type="caution">
    <text evidence="9">The sequence shown here is derived from an EMBL/GenBank/DDBJ whole genome shotgun (WGS) entry which is preliminary data.</text>
</comment>
<keyword evidence="10" id="KW-1185">Reference proteome</keyword>
<dbReference type="Pfam" id="PF02838">
    <property type="entry name" value="Glyco_hydro_20b"/>
    <property type="match status" value="1"/>
</dbReference>
<keyword evidence="5" id="KW-0326">Glycosidase</keyword>
<evidence type="ECO:0000256" key="3">
    <source>
        <dbReference type="ARBA" id="ARBA00012663"/>
    </source>
</evidence>
<dbReference type="InterPro" id="IPR029018">
    <property type="entry name" value="Hex-like_dom2"/>
</dbReference>
<evidence type="ECO:0000259" key="8">
    <source>
        <dbReference type="Pfam" id="PF02838"/>
    </source>
</evidence>
<feature type="domain" description="Glycoside hydrolase family 20 catalytic" evidence="7">
    <location>
        <begin position="169"/>
        <end position="496"/>
    </location>
</feature>
<evidence type="ECO:0000256" key="4">
    <source>
        <dbReference type="ARBA" id="ARBA00022801"/>
    </source>
</evidence>
<comment type="similarity">
    <text evidence="2">Belongs to the glycosyl hydrolase 20 family.</text>
</comment>
<name>A0AAN6RAM1_9PLEO</name>
<dbReference type="InterPro" id="IPR015882">
    <property type="entry name" value="HEX_bac_N"/>
</dbReference>
<reference evidence="9 10" key="1">
    <citation type="submission" date="2021-02" db="EMBL/GenBank/DDBJ databases">
        <title>Genome assembly of Pseudopithomyces chartarum.</title>
        <authorList>
            <person name="Jauregui R."/>
            <person name="Singh J."/>
            <person name="Voisey C."/>
        </authorList>
    </citation>
    <scope>NUCLEOTIDE SEQUENCE [LARGE SCALE GENOMIC DNA]</scope>
    <source>
        <strain evidence="9 10">AGR01</strain>
    </source>
</reference>
<dbReference type="PANTHER" id="PTHR43678:SF1">
    <property type="entry name" value="BETA-N-ACETYLHEXOSAMINIDASE"/>
    <property type="match status" value="1"/>
</dbReference>
<evidence type="ECO:0000256" key="1">
    <source>
        <dbReference type="ARBA" id="ARBA00001231"/>
    </source>
</evidence>
<sequence length="709" mass="78947">MRRLNWYGGLVLLASTQVNSRGIPTVPFTASGGQIRLSEINSIIVDTQYANSVNSNGETLIPPSLHEFAETFAQDLKSIHVDVDCGAGASASNGSIFLTLGDPSDFLDVAGRESAEGYRLSVSESGIEITGASSLGVWWGTRTLLQQALLGNGSIPHGTSIDTPGWGTRGMMLDAARHYYPPDFLIEMCAYMSFFKQNTFQIHLSDNLYNNVDLYSRERSLDLYARFRLWSESEKVVGLNKFKNESYTREQFDEIQSACAARGVTILPEIEAPGHALVFVQWKPELGLEDDLSLLNISHPETIPTMKTVWDTFLPWFHTKTVHIGADEYTAEVNDYNIFVNAMADHIRTTADKSIRIWGTFPPNYTDPNYINIYKNVSVQHWEFFEDNPLYDYIKNNYTVLNSDDTFYVVNKWSGSYPPQVNVSATFVGNPNTGGGLWYPYVFDARNRSNNPSLNEPLVLGEIAPLWNDYGPNATVYSETFYAWRRGIPALADKQWGGNLTAAELDPLLAKIRESIPGQNLERRIQSATSVIMDYTFAGESAQMSNVRDVSGNKYDGTSDCLTSDRNSLLVDDCTLVTPLFSKGRDYKLTVSMLLSSLDEPTNATLISGRDSTLMLTPNVTLFQGGNYYRLNTSLPLHSRIDLEIIGRGNQTFAKVNNRTEEQFLTKMGINGARFEWGPMAIEAPVHQLGGQNAGWSGEVFALKLESLA</sequence>
<dbReference type="Gene3D" id="3.30.379.10">
    <property type="entry name" value="Chitobiase/beta-hexosaminidase domain 2-like"/>
    <property type="match status" value="1"/>
</dbReference>
<dbReference type="GO" id="GO:0004563">
    <property type="term" value="F:beta-N-acetylhexosaminidase activity"/>
    <property type="evidence" value="ECO:0007669"/>
    <property type="project" value="UniProtKB-EC"/>
</dbReference>
<evidence type="ECO:0000256" key="2">
    <source>
        <dbReference type="ARBA" id="ARBA00006285"/>
    </source>
</evidence>
<dbReference type="AlphaFoldDB" id="A0AAN6RAM1"/>
<evidence type="ECO:0000313" key="9">
    <source>
        <dbReference type="EMBL" id="KAK3197216.1"/>
    </source>
</evidence>
<dbReference type="InterPro" id="IPR017853">
    <property type="entry name" value="GH"/>
</dbReference>
<dbReference type="EMBL" id="WVTA01000021">
    <property type="protein sequence ID" value="KAK3197216.1"/>
    <property type="molecule type" value="Genomic_DNA"/>
</dbReference>
<dbReference type="InterPro" id="IPR052764">
    <property type="entry name" value="GH20_Enzymes"/>
</dbReference>
<gene>
    <name evidence="9" type="ORF">GRF29_1536g1047982</name>
</gene>
<evidence type="ECO:0000313" key="10">
    <source>
        <dbReference type="Proteomes" id="UP001280581"/>
    </source>
</evidence>
<protein>
    <recommendedName>
        <fullName evidence="3">beta-N-acetylhexosaminidase</fullName>
        <ecNumber evidence="3">3.2.1.52</ecNumber>
    </recommendedName>
</protein>